<dbReference type="EMBL" id="JJML01000002">
    <property type="protein sequence ID" value="KGF73966.1"/>
    <property type="molecule type" value="Genomic_DNA"/>
</dbReference>
<dbReference type="OrthoDB" id="517874at2"/>
<keyword evidence="1" id="KW-1133">Transmembrane helix</keyword>
<feature type="transmembrane region" description="Helical" evidence="1">
    <location>
        <begin position="7"/>
        <end position="30"/>
    </location>
</feature>
<comment type="caution">
    <text evidence="2">The sequence shown here is derived from an EMBL/GenBank/DDBJ whole genome shotgun (WGS) entry which is preliminary data.</text>
</comment>
<keyword evidence="1" id="KW-0472">Membrane</keyword>
<keyword evidence="1" id="KW-0812">Transmembrane</keyword>
<gene>
    <name evidence="2" type="ORF">DO97_06460</name>
</gene>
<evidence type="ECO:0000313" key="2">
    <source>
        <dbReference type="EMBL" id="KGF73966.1"/>
    </source>
</evidence>
<keyword evidence="3" id="KW-1185">Reference proteome</keyword>
<dbReference type="Proteomes" id="UP000030170">
    <property type="component" value="Unassembled WGS sequence"/>
</dbReference>
<dbReference type="AlphaFoldDB" id="A0A098TNX4"/>
<proteinExistence type="predicted"/>
<evidence type="ECO:0000313" key="3">
    <source>
        <dbReference type="Proteomes" id="UP000030170"/>
    </source>
</evidence>
<protein>
    <submittedName>
        <fullName evidence="2">Uncharacterized protein</fullName>
    </submittedName>
</protein>
<name>A0A098TNX4_9CYAN</name>
<accession>A0A098TNX4</accession>
<sequence>MAIFRQFIAPVLIVMVFLVALLAVSARIFLPTDMAAPAPVEGVSLQPTPSALANLPPALSVLVNGLPDDPAIVE</sequence>
<dbReference type="STRING" id="1497020.DO97_06460"/>
<evidence type="ECO:0000256" key="1">
    <source>
        <dbReference type="SAM" id="Phobius"/>
    </source>
</evidence>
<reference evidence="2 3" key="1">
    <citation type="journal article" date="2014" name="Mol. Ecol.">
        <title>Evolution of Synechococcus.</title>
        <authorList>
            <person name="Dvorak P."/>
            <person name="Casamatta D."/>
            <person name="Hasler P."/>
            <person name="Poulickova A."/>
            <person name="Ondrej V."/>
            <person name="Sanges R."/>
        </authorList>
    </citation>
    <scope>NUCLEOTIDE SEQUENCE [LARGE SCALE GENOMIC DNA]</scope>
    <source>
        <strain evidence="2 3">CAUP A 1101</strain>
    </source>
</reference>
<dbReference type="RefSeq" id="WP_036530618.1">
    <property type="nucleotide sequence ID" value="NZ_JJML01000002.1"/>
</dbReference>
<organism evidence="2 3">
    <name type="scientific">Neosynechococcus sphagnicola sy1</name>
    <dbReference type="NCBI Taxonomy" id="1497020"/>
    <lineage>
        <taxon>Bacteria</taxon>
        <taxon>Bacillati</taxon>
        <taxon>Cyanobacteriota</taxon>
        <taxon>Cyanophyceae</taxon>
        <taxon>Neosynechococcales</taxon>
        <taxon>Neosynechococcaceae</taxon>
        <taxon>Neosynechococcus</taxon>
    </lineage>
</organism>